<dbReference type="SUPFAM" id="SSF53448">
    <property type="entry name" value="Nucleotide-diphospho-sugar transferases"/>
    <property type="match status" value="1"/>
</dbReference>
<evidence type="ECO:0008006" key="3">
    <source>
        <dbReference type="Google" id="ProtNLM"/>
    </source>
</evidence>
<reference evidence="2" key="1">
    <citation type="submission" date="2017-03" db="EMBL/GenBank/DDBJ databases">
        <title>Novel pathways for hydrocarbon cycling and metabolic interdependencies in hydrothermal sediment communities.</title>
        <authorList>
            <person name="Dombrowski N."/>
            <person name="Seitz K."/>
            <person name="Teske A."/>
            <person name="Baker B."/>
        </authorList>
    </citation>
    <scope>NUCLEOTIDE SEQUENCE [LARGE SCALE GENOMIC DNA]</scope>
</reference>
<proteinExistence type="predicted"/>
<evidence type="ECO:0000313" key="1">
    <source>
        <dbReference type="EMBL" id="OQX50968.1"/>
    </source>
</evidence>
<sequence>MKTKIVLTTNIFVGKGKSSKFDHPADADDIKKELDYRFLDSLSKMDIPEHTEVIVHALVVGAARLTEGQKQEVRGFVDAFNSRIETHIFFPPALLRLVKRLNAQKICGLYNYSKIRNLAFILASIYDADLLIQVDTDQYIPRKFLLHAMENYQDKDIYCWSGLYREEGLKITPVCDPLELWPKFSSMIVDASKLIAEGKIQPALFAKGGNMLFKKGFFKSICYPVMVTRGEDFALALRSWLIYHNGNRAADIEPYDERFKIYLDPCDDAAVIHYTQHKALLNFLSYLERNLMRFAVERVTFYGQEKFSYEELGKLSVYLSRMILAKNSSYKEYVRRVYSNLKRKVQSKKTAEFSAEVAGHPVYCSLRGTVVKVQKLPYYSGEMISNSLERILDYVERIEKKDLFRKYLGEQKEFIDIVSRVQLRRDSIYQELQKSLKE</sequence>
<dbReference type="InterPro" id="IPR029044">
    <property type="entry name" value="Nucleotide-diphossugar_trans"/>
</dbReference>
<evidence type="ECO:0000313" key="2">
    <source>
        <dbReference type="Proteomes" id="UP000192520"/>
    </source>
</evidence>
<accession>A0A1W9NXW8</accession>
<dbReference type="Proteomes" id="UP000192520">
    <property type="component" value="Unassembled WGS sequence"/>
</dbReference>
<name>A0A1W9NXW8_UNCC3</name>
<dbReference type="AlphaFoldDB" id="A0A1W9NXW8"/>
<organism evidence="1 2">
    <name type="scientific">candidate division CPR3 bacterium 4484_211</name>
    <dbReference type="NCBI Taxonomy" id="1968527"/>
    <lineage>
        <taxon>Bacteria</taxon>
        <taxon>Bacteria division CPR3</taxon>
    </lineage>
</organism>
<protein>
    <recommendedName>
        <fullName evidence="3">Glycosyltransferase 2-like domain-containing protein</fullName>
    </recommendedName>
</protein>
<gene>
    <name evidence="1" type="ORF">B5M47_02535</name>
</gene>
<comment type="caution">
    <text evidence="1">The sequence shown here is derived from an EMBL/GenBank/DDBJ whole genome shotgun (WGS) entry which is preliminary data.</text>
</comment>
<dbReference type="EMBL" id="MZGJ01000012">
    <property type="protein sequence ID" value="OQX50968.1"/>
    <property type="molecule type" value="Genomic_DNA"/>
</dbReference>